<gene>
    <name evidence="3" type="primary">KDSR_3</name>
    <name evidence="3" type="ORF">B7P43_G15343</name>
</gene>
<dbReference type="PANTHER" id="PTHR43550">
    <property type="entry name" value="3-KETODIHYDROSPHINGOSINE REDUCTASE"/>
    <property type="match status" value="1"/>
</dbReference>
<dbReference type="InterPro" id="IPR020904">
    <property type="entry name" value="Sc_DH/Rdtase_CS"/>
</dbReference>
<dbReference type="GO" id="GO:0005789">
    <property type="term" value="C:endoplasmic reticulum membrane"/>
    <property type="evidence" value="ECO:0007669"/>
    <property type="project" value="TreeGrafter"/>
</dbReference>
<accession>A0A2J7R6V2</accession>
<feature type="transmembrane region" description="Helical" evidence="2">
    <location>
        <begin position="174"/>
        <end position="194"/>
    </location>
</feature>
<dbReference type="SUPFAM" id="SSF51735">
    <property type="entry name" value="NAD(P)-binding Rossmann-fold domains"/>
    <property type="match status" value="1"/>
</dbReference>
<dbReference type="InterPro" id="IPR036291">
    <property type="entry name" value="NAD(P)-bd_dom_sf"/>
</dbReference>
<evidence type="ECO:0000256" key="1">
    <source>
        <dbReference type="ARBA" id="ARBA00023002"/>
    </source>
</evidence>
<dbReference type="GO" id="GO:0047560">
    <property type="term" value="F:3-dehydrosphinganine reductase activity"/>
    <property type="evidence" value="ECO:0007669"/>
    <property type="project" value="TreeGrafter"/>
</dbReference>
<name>A0A2J7R6V2_9NEOP</name>
<sequence length="213" mass="23287">MLVNCAGMAICGRLEDTAVEDIKRLLNLNFLGTLYPTKAVISRMKGRGEGRIVIVASQAALLGIYGYTAYSSTKFALRGLAESLHMEAKPYNISVTLSFPPDTDTPGFATEEKSKPMETRLISQSAGLVSPEVVAKQIIMDALAGNFYSTVGAEGFMLTTLCAGMTPVSSLFELVTQVCLMGFMRLVSVCYLMSFHRIIRNCMKTRDQTKKLE</sequence>
<keyword evidence="4" id="KW-1185">Reference proteome</keyword>
<evidence type="ECO:0000256" key="2">
    <source>
        <dbReference type="SAM" id="Phobius"/>
    </source>
</evidence>
<dbReference type="OrthoDB" id="37659at2759"/>
<comment type="caution">
    <text evidence="3">The sequence shown here is derived from an EMBL/GenBank/DDBJ whole genome shotgun (WGS) entry which is preliminary data.</text>
</comment>
<evidence type="ECO:0000313" key="4">
    <source>
        <dbReference type="Proteomes" id="UP000235965"/>
    </source>
</evidence>
<dbReference type="GO" id="GO:0006666">
    <property type="term" value="P:3-keto-sphinganine metabolic process"/>
    <property type="evidence" value="ECO:0007669"/>
    <property type="project" value="TreeGrafter"/>
</dbReference>
<evidence type="ECO:0000313" key="3">
    <source>
        <dbReference type="EMBL" id="PNF36567.1"/>
    </source>
</evidence>
<feature type="transmembrane region" description="Helical" evidence="2">
    <location>
        <begin position="52"/>
        <end position="70"/>
    </location>
</feature>
<dbReference type="PANTHER" id="PTHR43550:SF3">
    <property type="entry name" value="3-KETODIHYDROSPHINGOSINE REDUCTASE"/>
    <property type="match status" value="1"/>
</dbReference>
<organism evidence="3 4">
    <name type="scientific">Cryptotermes secundus</name>
    <dbReference type="NCBI Taxonomy" id="105785"/>
    <lineage>
        <taxon>Eukaryota</taxon>
        <taxon>Metazoa</taxon>
        <taxon>Ecdysozoa</taxon>
        <taxon>Arthropoda</taxon>
        <taxon>Hexapoda</taxon>
        <taxon>Insecta</taxon>
        <taxon>Pterygota</taxon>
        <taxon>Neoptera</taxon>
        <taxon>Polyneoptera</taxon>
        <taxon>Dictyoptera</taxon>
        <taxon>Blattodea</taxon>
        <taxon>Blattoidea</taxon>
        <taxon>Termitoidae</taxon>
        <taxon>Kalotermitidae</taxon>
        <taxon>Cryptotermitinae</taxon>
        <taxon>Cryptotermes</taxon>
    </lineage>
</organism>
<dbReference type="AlphaFoldDB" id="A0A2J7R6V2"/>
<dbReference type="EMBL" id="NEVH01006750">
    <property type="protein sequence ID" value="PNF36567.1"/>
    <property type="molecule type" value="Genomic_DNA"/>
</dbReference>
<reference evidence="3 4" key="1">
    <citation type="submission" date="2017-12" db="EMBL/GenBank/DDBJ databases">
        <title>Hemimetabolous genomes reveal molecular basis of termite eusociality.</title>
        <authorList>
            <person name="Harrison M.C."/>
            <person name="Jongepier E."/>
            <person name="Robertson H.M."/>
            <person name="Arning N."/>
            <person name="Bitard-Feildel T."/>
            <person name="Chao H."/>
            <person name="Childers C.P."/>
            <person name="Dinh H."/>
            <person name="Doddapaneni H."/>
            <person name="Dugan S."/>
            <person name="Gowin J."/>
            <person name="Greiner C."/>
            <person name="Han Y."/>
            <person name="Hu H."/>
            <person name="Hughes D.S.T."/>
            <person name="Huylmans A.-K."/>
            <person name="Kemena C."/>
            <person name="Kremer L.P.M."/>
            <person name="Lee S.L."/>
            <person name="Lopez-Ezquerra A."/>
            <person name="Mallet L."/>
            <person name="Monroy-Kuhn J.M."/>
            <person name="Moser A."/>
            <person name="Murali S.C."/>
            <person name="Muzny D.M."/>
            <person name="Otani S."/>
            <person name="Piulachs M.-D."/>
            <person name="Poelchau M."/>
            <person name="Qu J."/>
            <person name="Schaub F."/>
            <person name="Wada-Katsumata A."/>
            <person name="Worley K.C."/>
            <person name="Xie Q."/>
            <person name="Ylla G."/>
            <person name="Poulsen M."/>
            <person name="Gibbs R.A."/>
            <person name="Schal C."/>
            <person name="Richards S."/>
            <person name="Belles X."/>
            <person name="Korb J."/>
            <person name="Bornberg-Bauer E."/>
        </authorList>
    </citation>
    <scope>NUCLEOTIDE SEQUENCE [LARGE SCALE GENOMIC DNA]</scope>
    <source>
        <tissue evidence="3">Whole body</tissue>
    </source>
</reference>
<keyword evidence="2" id="KW-1133">Transmembrane helix</keyword>
<proteinExistence type="predicted"/>
<dbReference type="Gene3D" id="3.40.50.720">
    <property type="entry name" value="NAD(P)-binding Rossmann-like Domain"/>
    <property type="match status" value="1"/>
</dbReference>
<keyword evidence="2" id="KW-0812">Transmembrane</keyword>
<dbReference type="Proteomes" id="UP000235965">
    <property type="component" value="Unassembled WGS sequence"/>
</dbReference>
<dbReference type="InterPro" id="IPR002347">
    <property type="entry name" value="SDR_fam"/>
</dbReference>
<dbReference type="Pfam" id="PF00106">
    <property type="entry name" value="adh_short"/>
    <property type="match status" value="1"/>
</dbReference>
<keyword evidence="2" id="KW-0472">Membrane</keyword>
<dbReference type="GO" id="GO:0030148">
    <property type="term" value="P:sphingolipid biosynthetic process"/>
    <property type="evidence" value="ECO:0007669"/>
    <property type="project" value="TreeGrafter"/>
</dbReference>
<protein>
    <submittedName>
        <fullName evidence="3">3-ketodihydrosphingosine reductase</fullName>
    </submittedName>
</protein>
<dbReference type="PROSITE" id="PS00061">
    <property type="entry name" value="ADH_SHORT"/>
    <property type="match status" value="1"/>
</dbReference>
<keyword evidence="1" id="KW-0560">Oxidoreductase</keyword>